<dbReference type="SUPFAM" id="SSF53597">
    <property type="entry name" value="Dihydrofolate reductase-like"/>
    <property type="match status" value="1"/>
</dbReference>
<evidence type="ECO:0000259" key="19">
    <source>
        <dbReference type="PROSITE" id="PS51747"/>
    </source>
</evidence>
<evidence type="ECO:0000256" key="3">
    <source>
        <dbReference type="ARBA" id="ARBA00004910"/>
    </source>
</evidence>
<dbReference type="EC" id="1.1.1.193" evidence="14"/>
<dbReference type="Gene3D" id="3.40.140.10">
    <property type="entry name" value="Cytidine Deaminase, domain 2"/>
    <property type="match status" value="1"/>
</dbReference>
<feature type="region of interest" description="Disordered" evidence="18">
    <location>
        <begin position="373"/>
        <end position="394"/>
    </location>
</feature>
<evidence type="ECO:0000256" key="2">
    <source>
        <dbReference type="ARBA" id="ARBA00004882"/>
    </source>
</evidence>
<feature type="domain" description="CMP/dCMP-type deaminase" evidence="19">
    <location>
        <begin position="41"/>
        <end position="163"/>
    </location>
</feature>
<dbReference type="PANTHER" id="PTHR38011:SF7">
    <property type="entry name" value="2,5-DIAMINO-6-RIBOSYLAMINO-4(3H)-PYRIMIDINONE 5'-PHOSPHATE REDUCTASE"/>
    <property type="match status" value="1"/>
</dbReference>
<dbReference type="STRING" id="1146883.BLASA_2378"/>
<feature type="binding site" evidence="16">
    <location>
        <position position="209"/>
    </location>
    <ligand>
        <name>substrate</name>
    </ligand>
</feature>
<evidence type="ECO:0000256" key="18">
    <source>
        <dbReference type="SAM" id="MobiDB-lite"/>
    </source>
</evidence>
<feature type="binding site" evidence="16">
    <location>
        <position position="241"/>
    </location>
    <ligand>
        <name>NADP(+)</name>
        <dbReference type="ChEBI" id="CHEBI:58349"/>
    </ligand>
</feature>
<feature type="binding site" evidence="16">
    <location>
        <begin position="311"/>
        <end position="317"/>
    </location>
    <ligand>
        <name>NADP(+)</name>
        <dbReference type="ChEBI" id="CHEBI:58349"/>
    </ligand>
</feature>
<reference evidence="20 21" key="1">
    <citation type="journal article" date="2012" name="J. Bacteriol.">
        <title>Genome Sequence of Blastococcus saxobsidens DD2, a Stone-Inhabiting Bacterium.</title>
        <authorList>
            <person name="Chouaia B."/>
            <person name="Crotti E."/>
            <person name="Brusetti L."/>
            <person name="Daffonchio D."/>
            <person name="Essoussi I."/>
            <person name="Nouioui I."/>
            <person name="Sbissi I."/>
            <person name="Ghodhbane-Gtari F."/>
            <person name="Gtari M."/>
            <person name="Vacherie B."/>
            <person name="Barbe V."/>
            <person name="Medigue C."/>
            <person name="Gury J."/>
            <person name="Pujic P."/>
            <person name="Normand P."/>
        </authorList>
    </citation>
    <scope>NUCLEOTIDE SEQUENCE [LARGE SCALE GENOMIC DNA]</scope>
    <source>
        <strain evidence="20 21">DD2</strain>
    </source>
</reference>
<comment type="similarity">
    <text evidence="4 14">In the N-terminal section; belongs to the cytidine and deoxycytidylate deaminase family.</text>
</comment>
<evidence type="ECO:0000256" key="10">
    <source>
        <dbReference type="ARBA" id="ARBA00023002"/>
    </source>
</evidence>
<evidence type="ECO:0000256" key="6">
    <source>
        <dbReference type="ARBA" id="ARBA00022619"/>
    </source>
</evidence>
<evidence type="ECO:0000256" key="8">
    <source>
        <dbReference type="ARBA" id="ARBA00022833"/>
    </source>
</evidence>
<dbReference type="HOGENOM" id="CLU_036590_1_0_11"/>
<keyword evidence="6 14" id="KW-0686">Riboflavin biosynthesis</keyword>
<keyword evidence="7 14" id="KW-0479">Metal-binding</keyword>
<dbReference type="eggNOG" id="COG0117">
    <property type="taxonomic scope" value="Bacteria"/>
</dbReference>
<dbReference type="PIRSF" id="PIRSF006769">
    <property type="entry name" value="RibD"/>
    <property type="match status" value="1"/>
</dbReference>
<sequence>MTGTAAEARASVPAHESSAGVPAHESSAGVPAHESSASVPAHESSAMARARELATTVLGTTSPNPAVGAVVLAADGTVAGEGATAPPGGPHAEVRALARAGERARGGTAVVTLEPCAHTGRTGPCADALLAAGIARVVVAVPEPTELAGGGADRLRAAGVDVVVGVEQEAAERGALAGWLTGVREQRPYVVWKVAATLDGRVAAADGSSRWVTGPEARAEVHRLRAGCDAVVVGAGTALTDDPQLTVRDADGRDADRQPLRVVVDRRDRLPATARMLDDAAPTLVSHAATPAELLTELFARDVRRVLLEGGPTLAAAFLRDGLVDEAVVHLAPKLLGAGPSLVGDLGISGIGSALSLSVADLTPLGGDVQIRLRPTRHTGGGTRTGGDGTDGGS</sequence>
<evidence type="ECO:0000256" key="5">
    <source>
        <dbReference type="ARBA" id="ARBA00007417"/>
    </source>
</evidence>
<evidence type="ECO:0000256" key="7">
    <source>
        <dbReference type="ARBA" id="ARBA00022723"/>
    </source>
</evidence>
<dbReference type="GO" id="GO:0008835">
    <property type="term" value="F:diaminohydroxyphosphoribosylaminopyrimidine deaminase activity"/>
    <property type="evidence" value="ECO:0007669"/>
    <property type="project" value="UniProtKB-EC"/>
</dbReference>
<evidence type="ECO:0000256" key="4">
    <source>
        <dbReference type="ARBA" id="ARBA00005259"/>
    </source>
</evidence>
<comment type="pathway">
    <text evidence="3 14">Cofactor biosynthesis; riboflavin biosynthesis; 5-amino-6-(D-ribitylamino)uracil from GTP: step 3/4.</text>
</comment>
<feature type="binding site" evidence="16">
    <location>
        <position position="309"/>
    </location>
    <ligand>
        <name>substrate</name>
    </ligand>
</feature>
<dbReference type="KEGG" id="bsd:BLASA_2378"/>
<dbReference type="Pfam" id="PF01872">
    <property type="entry name" value="RibD_C"/>
    <property type="match status" value="1"/>
</dbReference>
<comment type="function">
    <text evidence="1 14">Converts 2,5-diamino-6-(ribosylamino)-4(3h)-pyrimidinone 5'-phosphate into 5-amino-6-(ribosylamino)-2,4(1h,3h)-pyrimidinedione 5'-phosphate.</text>
</comment>
<evidence type="ECO:0000313" key="21">
    <source>
        <dbReference type="Proteomes" id="UP000007517"/>
    </source>
</evidence>
<feature type="binding site" evidence="17">
    <location>
        <position position="125"/>
    </location>
    <ligand>
        <name>Zn(2+)</name>
        <dbReference type="ChEBI" id="CHEBI:29105"/>
        <note>catalytic</note>
    </ligand>
</feature>
<feature type="binding site" evidence="17">
    <location>
        <position position="116"/>
    </location>
    <ligand>
        <name>Zn(2+)</name>
        <dbReference type="ChEBI" id="CHEBI:29105"/>
        <note>catalytic</note>
    </ligand>
</feature>
<evidence type="ECO:0000256" key="14">
    <source>
        <dbReference type="PIRNR" id="PIRNR006769"/>
    </source>
</evidence>
<dbReference type="SUPFAM" id="SSF53927">
    <property type="entry name" value="Cytidine deaminase-like"/>
    <property type="match status" value="1"/>
</dbReference>
<dbReference type="Proteomes" id="UP000007517">
    <property type="component" value="Chromosome"/>
</dbReference>
<dbReference type="InterPro" id="IPR050765">
    <property type="entry name" value="Riboflavin_Biosynth_HTPR"/>
</dbReference>
<keyword evidence="10 14" id="KW-0560">Oxidoreductase</keyword>
<dbReference type="InterPro" id="IPR024072">
    <property type="entry name" value="DHFR-like_dom_sf"/>
</dbReference>
<dbReference type="CDD" id="cd01284">
    <property type="entry name" value="Riboflavin_deaminase-reductase"/>
    <property type="match status" value="1"/>
</dbReference>
<organism evidence="20 21">
    <name type="scientific">Blastococcus saxobsidens (strain DD2)</name>
    <dbReference type="NCBI Taxonomy" id="1146883"/>
    <lineage>
        <taxon>Bacteria</taxon>
        <taxon>Bacillati</taxon>
        <taxon>Actinomycetota</taxon>
        <taxon>Actinomycetes</taxon>
        <taxon>Geodermatophilales</taxon>
        <taxon>Geodermatophilaceae</taxon>
        <taxon>Blastococcus</taxon>
    </lineage>
</organism>
<keyword evidence="14 20" id="KW-0378">Hydrolase</keyword>
<feature type="compositionally biased region" description="Gly residues" evidence="18">
    <location>
        <begin position="379"/>
        <end position="394"/>
    </location>
</feature>
<dbReference type="OrthoDB" id="9800865at2"/>
<feature type="binding site" evidence="16">
    <location>
        <position position="245"/>
    </location>
    <ligand>
        <name>substrate</name>
    </ligand>
</feature>
<comment type="cofactor">
    <cofactor evidence="14 17">
        <name>Zn(2+)</name>
        <dbReference type="ChEBI" id="CHEBI:29105"/>
    </cofactor>
    <text evidence="14 17">Binds 1 zinc ion.</text>
</comment>
<keyword evidence="11" id="KW-0511">Multifunctional enzyme</keyword>
<dbReference type="InterPro" id="IPR004794">
    <property type="entry name" value="Eubact_RibD"/>
</dbReference>
<dbReference type="GO" id="GO:0009231">
    <property type="term" value="P:riboflavin biosynthetic process"/>
    <property type="evidence" value="ECO:0007669"/>
    <property type="project" value="UniProtKB-UniPathway"/>
</dbReference>
<protein>
    <recommendedName>
        <fullName evidence="14">Riboflavin biosynthesis protein RibD</fullName>
    </recommendedName>
    <domain>
        <recommendedName>
            <fullName evidence="14">Diaminohydroxyphosphoribosylaminopyrimidine deaminase</fullName>
            <shortName evidence="14">DRAP deaminase</shortName>
            <ecNumber evidence="14">3.5.4.26</ecNumber>
        </recommendedName>
        <alternativeName>
            <fullName evidence="14">Riboflavin-specific deaminase</fullName>
        </alternativeName>
    </domain>
    <domain>
        <recommendedName>
            <fullName evidence="14">5-amino-6-(5-phosphoribosylamino)uracil reductase</fullName>
            <ecNumber evidence="14">1.1.1.193</ecNumber>
        </recommendedName>
        <alternativeName>
            <fullName evidence="14">HTP reductase</fullName>
        </alternativeName>
    </domain>
</protein>
<dbReference type="EC" id="3.5.4.26" evidence="14"/>
<proteinExistence type="inferred from homology"/>
<evidence type="ECO:0000256" key="12">
    <source>
        <dbReference type="ARBA" id="ARBA00049861"/>
    </source>
</evidence>
<evidence type="ECO:0000256" key="1">
    <source>
        <dbReference type="ARBA" id="ARBA00002151"/>
    </source>
</evidence>
<comment type="catalytic activity">
    <reaction evidence="12 14">
        <text>5-amino-6-(5-phospho-D-ribitylamino)uracil + NADP(+) = 5-amino-6-(5-phospho-D-ribosylamino)uracil + NADPH + H(+)</text>
        <dbReference type="Rhea" id="RHEA:17845"/>
        <dbReference type="ChEBI" id="CHEBI:15378"/>
        <dbReference type="ChEBI" id="CHEBI:57783"/>
        <dbReference type="ChEBI" id="CHEBI:58349"/>
        <dbReference type="ChEBI" id="CHEBI:58421"/>
        <dbReference type="ChEBI" id="CHEBI:58453"/>
        <dbReference type="EC" id="1.1.1.193"/>
    </reaction>
</comment>
<reference evidence="21" key="2">
    <citation type="submission" date="2012-02" db="EMBL/GenBank/DDBJ databases">
        <title>Complete genome sequence of Blastococcus saxobsidens strain DD2.</title>
        <authorList>
            <person name="Genoscope."/>
        </authorList>
    </citation>
    <scope>NUCLEOTIDE SEQUENCE [LARGE SCALE GENOMIC DNA]</scope>
    <source>
        <strain evidence="21">DD2</strain>
    </source>
</reference>
<dbReference type="GO" id="GO:0008270">
    <property type="term" value="F:zinc ion binding"/>
    <property type="evidence" value="ECO:0007669"/>
    <property type="project" value="InterPro"/>
</dbReference>
<feature type="active site" description="Proton donor" evidence="15">
    <location>
        <position position="93"/>
    </location>
</feature>
<dbReference type="EMBL" id="FO117623">
    <property type="protein sequence ID" value="CCG03282.1"/>
    <property type="molecule type" value="Genomic_DNA"/>
</dbReference>
<feature type="binding site" evidence="16">
    <location>
        <position position="225"/>
    </location>
    <ligand>
        <name>substrate</name>
    </ligand>
</feature>
<dbReference type="InterPro" id="IPR016192">
    <property type="entry name" value="APOBEC/CMP_deaminase_Zn-bd"/>
</dbReference>
<dbReference type="PROSITE" id="PS00903">
    <property type="entry name" value="CYT_DCMP_DEAMINASES_1"/>
    <property type="match status" value="1"/>
</dbReference>
<dbReference type="PANTHER" id="PTHR38011">
    <property type="entry name" value="DIHYDROFOLATE REDUCTASE FAMILY PROTEIN (AFU_ORTHOLOGUE AFUA_8G06820)"/>
    <property type="match status" value="1"/>
</dbReference>
<keyword evidence="21" id="KW-1185">Reference proteome</keyword>
<dbReference type="Pfam" id="PF00383">
    <property type="entry name" value="dCMP_cyt_deam_1"/>
    <property type="match status" value="1"/>
</dbReference>
<evidence type="ECO:0000256" key="16">
    <source>
        <dbReference type="PIRSR" id="PIRSR006769-2"/>
    </source>
</evidence>
<evidence type="ECO:0000256" key="17">
    <source>
        <dbReference type="PIRSR" id="PIRSR006769-3"/>
    </source>
</evidence>
<feature type="binding site" evidence="16">
    <location>
        <position position="211"/>
    </location>
    <ligand>
        <name>NADP(+)</name>
        <dbReference type="ChEBI" id="CHEBI:58349"/>
    </ligand>
</feature>
<feature type="binding site" evidence="16">
    <location>
        <position position="195"/>
    </location>
    <ligand>
        <name>NADP(+)</name>
        <dbReference type="ChEBI" id="CHEBI:58349"/>
    </ligand>
</feature>
<evidence type="ECO:0000256" key="15">
    <source>
        <dbReference type="PIRSR" id="PIRSR006769-1"/>
    </source>
</evidence>
<dbReference type="NCBIfam" id="TIGR00326">
    <property type="entry name" value="eubact_ribD"/>
    <property type="match status" value="1"/>
</dbReference>
<evidence type="ECO:0000256" key="9">
    <source>
        <dbReference type="ARBA" id="ARBA00022857"/>
    </source>
</evidence>
<dbReference type="InterPro" id="IPR016193">
    <property type="entry name" value="Cytidine_deaminase-like"/>
</dbReference>
<dbReference type="GO" id="GO:0008703">
    <property type="term" value="F:5-amino-6-(5-phosphoribosylamino)uracil reductase activity"/>
    <property type="evidence" value="ECO:0007669"/>
    <property type="project" value="UniProtKB-EC"/>
</dbReference>
<dbReference type="AlphaFoldDB" id="H6RVK7"/>
<feature type="region of interest" description="Disordered" evidence="18">
    <location>
        <begin position="1"/>
        <end position="48"/>
    </location>
</feature>
<feature type="binding site" evidence="17">
    <location>
        <position position="91"/>
    </location>
    <ligand>
        <name>Zn(2+)</name>
        <dbReference type="ChEBI" id="CHEBI:29105"/>
        <note>catalytic</note>
    </ligand>
</feature>
<comment type="catalytic activity">
    <reaction evidence="13 14">
        <text>2,5-diamino-6-hydroxy-4-(5-phosphoribosylamino)-pyrimidine + H2O + H(+) = 5-amino-6-(5-phospho-D-ribosylamino)uracil + NH4(+)</text>
        <dbReference type="Rhea" id="RHEA:21868"/>
        <dbReference type="ChEBI" id="CHEBI:15377"/>
        <dbReference type="ChEBI" id="CHEBI:15378"/>
        <dbReference type="ChEBI" id="CHEBI:28938"/>
        <dbReference type="ChEBI" id="CHEBI:58453"/>
        <dbReference type="ChEBI" id="CHEBI:58614"/>
        <dbReference type="EC" id="3.5.4.26"/>
    </reaction>
</comment>
<evidence type="ECO:0000313" key="20">
    <source>
        <dbReference type="EMBL" id="CCG03282.1"/>
    </source>
</evidence>
<feature type="binding site" evidence="16">
    <location>
        <position position="237"/>
    </location>
    <ligand>
        <name>NADP(+)</name>
        <dbReference type="ChEBI" id="CHEBI:58349"/>
    </ligand>
</feature>
<comment type="similarity">
    <text evidence="5 14">In the C-terminal section; belongs to the HTP reductase family.</text>
</comment>
<dbReference type="RefSeq" id="WP_014376165.1">
    <property type="nucleotide sequence ID" value="NC_016943.1"/>
</dbReference>
<dbReference type="InterPro" id="IPR002734">
    <property type="entry name" value="RibDG_C"/>
</dbReference>
<comment type="pathway">
    <text evidence="2 14">Cofactor biosynthesis; riboflavin biosynthesis; 5-amino-6-(D-ribitylamino)uracil from GTP: step 2/4.</text>
</comment>
<keyword evidence="8 14" id="KW-0862">Zinc</keyword>
<name>H6RVK7_BLASD</name>
<accession>H6RVK7</accession>
<dbReference type="PROSITE" id="PS51747">
    <property type="entry name" value="CYT_DCMP_DEAMINASES_2"/>
    <property type="match status" value="1"/>
</dbReference>
<dbReference type="Gene3D" id="3.40.430.10">
    <property type="entry name" value="Dihydrofolate Reductase, subunit A"/>
    <property type="match status" value="2"/>
</dbReference>
<keyword evidence="9 14" id="KW-0521">NADP</keyword>
<dbReference type="eggNOG" id="COG1985">
    <property type="taxonomic scope" value="Bacteria"/>
</dbReference>
<feature type="binding site" evidence="16">
    <location>
        <position position="248"/>
    </location>
    <ligand>
        <name>substrate</name>
    </ligand>
</feature>
<dbReference type="UniPathway" id="UPA00275">
    <property type="reaction ID" value="UER00401"/>
</dbReference>
<gene>
    <name evidence="20" type="primary">ribD</name>
    <name evidence="20" type="ordered locus">BLASA_2378</name>
</gene>
<evidence type="ECO:0000256" key="11">
    <source>
        <dbReference type="ARBA" id="ARBA00023268"/>
    </source>
</evidence>
<dbReference type="InterPro" id="IPR002125">
    <property type="entry name" value="CMP_dCMP_dom"/>
</dbReference>
<evidence type="ECO:0000256" key="13">
    <source>
        <dbReference type="ARBA" id="ARBA00049886"/>
    </source>
</evidence>